<gene>
    <name evidence="2" type="ORF">J2S42_000659</name>
</gene>
<feature type="transmembrane region" description="Helical" evidence="1">
    <location>
        <begin position="76"/>
        <end position="94"/>
    </location>
</feature>
<dbReference type="Proteomes" id="UP001240236">
    <property type="component" value="Unassembled WGS sequence"/>
</dbReference>
<evidence type="ECO:0000313" key="3">
    <source>
        <dbReference type="Proteomes" id="UP001240236"/>
    </source>
</evidence>
<keyword evidence="1" id="KW-0812">Transmembrane</keyword>
<comment type="caution">
    <text evidence="2">The sequence shown here is derived from an EMBL/GenBank/DDBJ whole genome shotgun (WGS) entry which is preliminary data.</text>
</comment>
<feature type="transmembrane region" description="Helical" evidence="1">
    <location>
        <begin position="100"/>
        <end position="119"/>
    </location>
</feature>
<keyword evidence="1" id="KW-0472">Membrane</keyword>
<proteinExistence type="predicted"/>
<keyword evidence="1" id="KW-1133">Transmembrane helix</keyword>
<dbReference type="Pfam" id="PF14248">
    <property type="entry name" value="DUF4345"/>
    <property type="match status" value="1"/>
</dbReference>
<accession>A0AAE4AUP4</accession>
<protein>
    <recommendedName>
        <fullName evidence="4">DUF4345 domain-containing protein</fullName>
    </recommendedName>
</protein>
<dbReference type="AlphaFoldDB" id="A0AAE4AUP4"/>
<keyword evidence="3" id="KW-1185">Reference proteome</keyword>
<evidence type="ECO:0008006" key="4">
    <source>
        <dbReference type="Google" id="ProtNLM"/>
    </source>
</evidence>
<dbReference type="EMBL" id="JAUSUZ010000001">
    <property type="protein sequence ID" value="MDQ0363990.1"/>
    <property type="molecule type" value="Genomic_DNA"/>
</dbReference>
<sequence>MNRRILLILLMVLGAVPVLTGATAVVGGLGFSPDDTNGNVYFDSEYRFLGVWWMAAGVLLWWSLRAPRPRAVVTRALLGVMVLGGVARLLGAALTGLPPVPFRVSMAVELLVIPALLVWHRRAYPVVRPPVA</sequence>
<name>A0AAE4AUP4_9ACTN</name>
<evidence type="ECO:0000256" key="1">
    <source>
        <dbReference type="SAM" id="Phobius"/>
    </source>
</evidence>
<organism evidence="2 3">
    <name type="scientific">Catenuloplanes indicus</name>
    <dbReference type="NCBI Taxonomy" id="137267"/>
    <lineage>
        <taxon>Bacteria</taxon>
        <taxon>Bacillati</taxon>
        <taxon>Actinomycetota</taxon>
        <taxon>Actinomycetes</taxon>
        <taxon>Micromonosporales</taxon>
        <taxon>Micromonosporaceae</taxon>
        <taxon>Catenuloplanes</taxon>
    </lineage>
</organism>
<reference evidence="2 3" key="1">
    <citation type="submission" date="2023-07" db="EMBL/GenBank/DDBJ databases">
        <title>Sequencing the genomes of 1000 actinobacteria strains.</title>
        <authorList>
            <person name="Klenk H.-P."/>
        </authorList>
    </citation>
    <scope>NUCLEOTIDE SEQUENCE [LARGE SCALE GENOMIC DNA]</scope>
    <source>
        <strain evidence="2 3">DSM 44709</strain>
    </source>
</reference>
<evidence type="ECO:0000313" key="2">
    <source>
        <dbReference type="EMBL" id="MDQ0363990.1"/>
    </source>
</evidence>
<feature type="transmembrane region" description="Helical" evidence="1">
    <location>
        <begin position="46"/>
        <end position="64"/>
    </location>
</feature>
<dbReference type="InterPro" id="IPR025597">
    <property type="entry name" value="DUF4345"/>
</dbReference>